<evidence type="ECO:0000256" key="8">
    <source>
        <dbReference type="PROSITE-ProRule" id="PRU00339"/>
    </source>
</evidence>
<dbReference type="SUPFAM" id="SSF52200">
    <property type="entry name" value="Toll/Interleukin receptor TIR domain"/>
    <property type="match status" value="1"/>
</dbReference>
<dbReference type="Proteomes" id="UP000319897">
    <property type="component" value="Unassembled WGS sequence"/>
</dbReference>
<evidence type="ECO:0000256" key="4">
    <source>
        <dbReference type="ARBA" id="ARBA00022803"/>
    </source>
</evidence>
<dbReference type="PROSITE" id="PS50005">
    <property type="entry name" value="TPR"/>
    <property type="match status" value="1"/>
</dbReference>
<dbReference type="GO" id="GO:0007165">
    <property type="term" value="P:signal transduction"/>
    <property type="evidence" value="ECO:0007669"/>
    <property type="project" value="InterPro"/>
</dbReference>
<dbReference type="PANTHER" id="PTHR46208:SF1">
    <property type="entry name" value="MITOCHONDRIAL IMPORT RECEPTOR SUBUNIT TOM70"/>
    <property type="match status" value="1"/>
</dbReference>
<comment type="subcellular location">
    <subcellularLocation>
        <location evidence="1">Membrane</location>
        <topology evidence="1">Single-pass membrane protein</topology>
    </subcellularLocation>
</comment>
<evidence type="ECO:0000256" key="2">
    <source>
        <dbReference type="ARBA" id="ARBA00022692"/>
    </source>
</evidence>
<dbReference type="Gene3D" id="1.25.40.10">
    <property type="entry name" value="Tetratricopeptide repeat domain"/>
    <property type="match status" value="2"/>
</dbReference>
<dbReference type="SUPFAM" id="SSF48452">
    <property type="entry name" value="TPR-like"/>
    <property type="match status" value="1"/>
</dbReference>
<dbReference type="PANTHER" id="PTHR46208">
    <property type="entry name" value="MITOCHONDRIAL IMPORT RECEPTOR SUBUNIT TOM70"/>
    <property type="match status" value="1"/>
</dbReference>
<dbReference type="Gene3D" id="3.40.50.10140">
    <property type="entry name" value="Toll/interleukin-1 receptor homology (TIR) domain"/>
    <property type="match status" value="1"/>
</dbReference>
<organism evidence="10 11">
    <name type="scientific">Sandaracinobacter neustonicus</name>
    <dbReference type="NCBI Taxonomy" id="1715348"/>
    <lineage>
        <taxon>Bacteria</taxon>
        <taxon>Pseudomonadati</taxon>
        <taxon>Pseudomonadota</taxon>
        <taxon>Alphaproteobacteria</taxon>
        <taxon>Sphingomonadales</taxon>
        <taxon>Sphingosinicellaceae</taxon>
        <taxon>Sandaracinobacter</taxon>
    </lineage>
</organism>
<feature type="repeat" description="TPR" evidence="8">
    <location>
        <begin position="486"/>
        <end position="519"/>
    </location>
</feature>
<sequence>MDAAKGIGEGRVPEADFLFVSYSHADAKAAATVVQTLQSAGFTVWWDALIPGGDRFGATTNDALERAKAVVVLWSKASVGSHWVHDEATFARDKRRLVPLSIDGSEPPLGFRQFQYIDVSKDGMKPGSPAMQRAIESLGLLMERGAPDAAPAAAPRFNRRALIGAGAVVLAAAAGFGAWKLARPGAAASNSIAVLPFDNLGSDGGQGYFSDGLAAELRSQLSRNPLLKVMGQTSSNEFRGDKDDARAIAGKLGVNWLLDGNVRISDGVVRVAIELIDGETGFTKWSDSFDRPLANIFQVQQEIAQAVDRILAVEMGAGDETKLARSGTTGSVAAFDAFLRGRDMFESQRDEASDRGALARFEEAIRLDPDYAGARAARARTLAVIANQYAQADERQRLYGQAVEEARTAIRIAPELADGHVALGYALFYGQLNAKAAEEHYARAAQFGQGSPDVLSRYALYRARRRQFDDADAAIDRAATLDPLNPSVFKAQGLIRYARGDWEGAIESASHALEINPQRSSLHGDIGNALVQLNRLDEAEAAFAKEKNGLLALPGRAIVAARRGDMAASNAALAQLLRDHGDNGFYQQAQVLAQQGRKADALDALEKAHAAGDSGLVTLDVDPYLAPLRGDPRFGKLLATIGFT</sequence>
<dbReference type="Gene3D" id="3.40.50.10070">
    <property type="entry name" value="TolB, N-terminal domain"/>
    <property type="match status" value="1"/>
</dbReference>
<evidence type="ECO:0000256" key="1">
    <source>
        <dbReference type="ARBA" id="ARBA00004167"/>
    </source>
</evidence>
<keyword evidence="11" id="KW-1185">Reference proteome</keyword>
<keyword evidence="5" id="KW-1133">Transmembrane helix</keyword>
<dbReference type="GO" id="GO:0008320">
    <property type="term" value="F:protein transmembrane transporter activity"/>
    <property type="evidence" value="ECO:0007669"/>
    <property type="project" value="TreeGrafter"/>
</dbReference>
<keyword evidence="3" id="KW-0677">Repeat</keyword>
<dbReference type="EMBL" id="VFSU01000034">
    <property type="protein sequence ID" value="TPE58789.1"/>
    <property type="molecule type" value="Genomic_DNA"/>
</dbReference>
<comment type="caution">
    <text evidence="10">The sequence shown here is derived from an EMBL/GenBank/DDBJ whole genome shotgun (WGS) entry which is preliminary data.</text>
</comment>
<dbReference type="InterPro" id="IPR000157">
    <property type="entry name" value="TIR_dom"/>
</dbReference>
<dbReference type="RefSeq" id="WP_140929641.1">
    <property type="nucleotide sequence ID" value="NZ_VFSU01000034.1"/>
</dbReference>
<dbReference type="SMART" id="SM00028">
    <property type="entry name" value="TPR"/>
    <property type="match status" value="3"/>
</dbReference>
<reference evidence="10 11" key="1">
    <citation type="submission" date="2019-06" db="EMBL/GenBank/DDBJ databases">
        <authorList>
            <person name="Lee I."/>
            <person name="Jang G.I."/>
            <person name="Hwang C.Y."/>
        </authorList>
    </citation>
    <scope>NUCLEOTIDE SEQUENCE [LARGE SCALE GENOMIC DNA]</scope>
    <source>
        <strain evidence="10 11">PAMC 28131</strain>
    </source>
</reference>
<evidence type="ECO:0000259" key="9">
    <source>
        <dbReference type="Pfam" id="PF13676"/>
    </source>
</evidence>
<evidence type="ECO:0000256" key="7">
    <source>
        <dbReference type="ARBA" id="ARBA00038030"/>
    </source>
</evidence>
<feature type="domain" description="TIR" evidence="9">
    <location>
        <begin position="19"/>
        <end position="122"/>
    </location>
</feature>
<evidence type="ECO:0000256" key="5">
    <source>
        <dbReference type="ARBA" id="ARBA00022989"/>
    </source>
</evidence>
<gene>
    <name evidence="10" type="ORF">FJQ54_17270</name>
</gene>
<dbReference type="Pfam" id="PF13676">
    <property type="entry name" value="TIR_2"/>
    <property type="match status" value="1"/>
</dbReference>
<dbReference type="NCBIfam" id="NF047558">
    <property type="entry name" value="TPR_END_plus"/>
    <property type="match status" value="1"/>
</dbReference>
<dbReference type="GO" id="GO:0016020">
    <property type="term" value="C:membrane"/>
    <property type="evidence" value="ECO:0007669"/>
    <property type="project" value="UniProtKB-SubCell"/>
</dbReference>
<name>A0A501XE93_9SPHN</name>
<evidence type="ECO:0000256" key="3">
    <source>
        <dbReference type="ARBA" id="ARBA00022737"/>
    </source>
</evidence>
<comment type="similarity">
    <text evidence="7">Belongs to the Tom70 family.</text>
</comment>
<accession>A0A501XE93</accession>
<evidence type="ECO:0000313" key="10">
    <source>
        <dbReference type="EMBL" id="TPE58789.1"/>
    </source>
</evidence>
<evidence type="ECO:0000313" key="11">
    <source>
        <dbReference type="Proteomes" id="UP000319897"/>
    </source>
</evidence>
<keyword evidence="4 8" id="KW-0802">TPR repeat</keyword>
<dbReference type="AlphaFoldDB" id="A0A501XE93"/>
<dbReference type="InterPro" id="IPR019734">
    <property type="entry name" value="TPR_rpt"/>
</dbReference>
<proteinExistence type="inferred from homology"/>
<dbReference type="GO" id="GO:0030943">
    <property type="term" value="F:mitochondrion targeting sequence binding"/>
    <property type="evidence" value="ECO:0007669"/>
    <property type="project" value="TreeGrafter"/>
</dbReference>
<keyword evidence="6" id="KW-0472">Membrane</keyword>
<keyword evidence="2" id="KW-0812">Transmembrane</keyword>
<dbReference type="InterPro" id="IPR011990">
    <property type="entry name" value="TPR-like_helical_dom_sf"/>
</dbReference>
<dbReference type="Pfam" id="PF14559">
    <property type="entry name" value="TPR_19"/>
    <property type="match status" value="1"/>
</dbReference>
<protein>
    <submittedName>
        <fullName evidence="10">TIR domain-containing protein</fullName>
    </submittedName>
</protein>
<dbReference type="GO" id="GO:0030150">
    <property type="term" value="P:protein import into mitochondrial matrix"/>
    <property type="evidence" value="ECO:0007669"/>
    <property type="project" value="TreeGrafter"/>
</dbReference>
<dbReference type="InterPro" id="IPR035897">
    <property type="entry name" value="Toll_tir_struct_dom_sf"/>
</dbReference>
<evidence type="ECO:0000256" key="6">
    <source>
        <dbReference type="ARBA" id="ARBA00023136"/>
    </source>
</evidence>
<dbReference type="OrthoDB" id="105971at2"/>